<evidence type="ECO:0000256" key="3">
    <source>
        <dbReference type="ARBA" id="ARBA00023015"/>
    </source>
</evidence>
<dbReference type="GO" id="GO:0016592">
    <property type="term" value="C:mediator complex"/>
    <property type="evidence" value="ECO:0007669"/>
    <property type="project" value="InterPro"/>
</dbReference>
<dbReference type="RefSeq" id="XP_016765161.1">
    <property type="nucleotide sequence ID" value="XM_016910153.1"/>
</dbReference>
<dbReference type="HOGENOM" id="CLU_096169_1_1_1"/>
<keyword evidence="6" id="KW-0010">Activator</keyword>
<dbReference type="GO" id="GO:0006357">
    <property type="term" value="P:regulation of transcription by RNA polymerase II"/>
    <property type="evidence" value="ECO:0007669"/>
    <property type="project" value="InterPro"/>
</dbReference>
<dbReference type="Pfam" id="PF09748">
    <property type="entry name" value="Med10"/>
    <property type="match status" value="1"/>
</dbReference>
<evidence type="ECO:0000256" key="4">
    <source>
        <dbReference type="ARBA" id="ARBA00023163"/>
    </source>
</evidence>
<evidence type="ECO:0000313" key="8">
    <source>
        <dbReference type="Proteomes" id="UP000016931"/>
    </source>
</evidence>
<accession>N1QIM6</accession>
<dbReference type="STRING" id="692275.N1QIM6"/>
<dbReference type="EMBL" id="KB456260">
    <property type="protein sequence ID" value="EMF17040.1"/>
    <property type="molecule type" value="Genomic_DNA"/>
</dbReference>
<dbReference type="InterPro" id="IPR019145">
    <property type="entry name" value="Mediator_Med10"/>
</dbReference>
<evidence type="ECO:0000256" key="6">
    <source>
        <dbReference type="RuleBase" id="RU364146"/>
    </source>
</evidence>
<gene>
    <name evidence="6" type="primary">MED10</name>
    <name evidence="7" type="ORF">SEPMUDRAFT_76887</name>
</gene>
<name>N1QIM6_SPHMS</name>
<evidence type="ECO:0000256" key="5">
    <source>
        <dbReference type="ARBA" id="ARBA00023242"/>
    </source>
</evidence>
<dbReference type="GeneID" id="27907290"/>
<reference evidence="7 8" key="1">
    <citation type="journal article" date="2012" name="PLoS Pathog.">
        <title>Diverse lifestyles and strategies of plant pathogenesis encoded in the genomes of eighteen Dothideomycetes fungi.</title>
        <authorList>
            <person name="Ohm R.A."/>
            <person name="Feau N."/>
            <person name="Henrissat B."/>
            <person name="Schoch C.L."/>
            <person name="Horwitz B.A."/>
            <person name="Barry K.W."/>
            <person name="Condon B.J."/>
            <person name="Copeland A.C."/>
            <person name="Dhillon B."/>
            <person name="Glaser F."/>
            <person name="Hesse C.N."/>
            <person name="Kosti I."/>
            <person name="LaButti K."/>
            <person name="Lindquist E.A."/>
            <person name="Lucas S."/>
            <person name="Salamov A.A."/>
            <person name="Bradshaw R.E."/>
            <person name="Ciuffetti L."/>
            <person name="Hamelin R.C."/>
            <person name="Kema G.H.J."/>
            <person name="Lawrence C."/>
            <person name="Scott J.A."/>
            <person name="Spatafora J.W."/>
            <person name="Turgeon B.G."/>
            <person name="de Wit P.J.G.M."/>
            <person name="Zhong S."/>
            <person name="Goodwin S.B."/>
            <person name="Grigoriev I.V."/>
        </authorList>
    </citation>
    <scope>NUCLEOTIDE SEQUENCE [LARGE SCALE GENOMIC DNA]</scope>
    <source>
        <strain evidence="7 8">SO2202</strain>
    </source>
</reference>
<dbReference type="eggNOG" id="KOG3046">
    <property type="taxonomic scope" value="Eukaryota"/>
</dbReference>
<dbReference type="GO" id="GO:0003712">
    <property type="term" value="F:transcription coregulator activity"/>
    <property type="evidence" value="ECO:0007669"/>
    <property type="project" value="InterPro"/>
</dbReference>
<organism evidence="7 8">
    <name type="scientific">Sphaerulina musiva (strain SO2202)</name>
    <name type="common">Poplar stem canker fungus</name>
    <name type="synonym">Septoria musiva</name>
    <dbReference type="NCBI Taxonomy" id="692275"/>
    <lineage>
        <taxon>Eukaryota</taxon>
        <taxon>Fungi</taxon>
        <taxon>Dikarya</taxon>
        <taxon>Ascomycota</taxon>
        <taxon>Pezizomycotina</taxon>
        <taxon>Dothideomycetes</taxon>
        <taxon>Dothideomycetidae</taxon>
        <taxon>Mycosphaerellales</taxon>
        <taxon>Mycosphaerellaceae</taxon>
        <taxon>Sphaerulina</taxon>
    </lineage>
</organism>
<evidence type="ECO:0000256" key="2">
    <source>
        <dbReference type="ARBA" id="ARBA00005389"/>
    </source>
</evidence>
<dbReference type="OMA" id="QYQRAKM"/>
<keyword evidence="3 6" id="KW-0805">Transcription regulation</keyword>
<comment type="similarity">
    <text evidence="2 6">Belongs to the Mediator complex subunit 10 family.</text>
</comment>
<dbReference type="Proteomes" id="UP000016931">
    <property type="component" value="Unassembled WGS sequence"/>
</dbReference>
<comment type="subunit">
    <text evidence="6">Component of the Mediator complex.</text>
</comment>
<comment type="function">
    <text evidence="6">Component of the Mediator complex, a coactivator involved in the regulated transcription of nearly all RNA polymerase II-dependent genes. Mediator functions as a bridge to convey information from gene-specific regulatory proteins to the basal RNA polymerase II transcription machinery. Mediator is recruited to promoters by direct interactions with regulatory proteins and serves as a scaffold for the assembly of a functional preinitiation complex with RNA polymerase II and the general transcription factors.</text>
</comment>
<comment type="subcellular location">
    <subcellularLocation>
        <location evidence="1 6">Nucleus</location>
    </subcellularLocation>
</comment>
<proteinExistence type="inferred from homology"/>
<dbReference type="OrthoDB" id="337270at2759"/>
<evidence type="ECO:0000256" key="1">
    <source>
        <dbReference type="ARBA" id="ARBA00004123"/>
    </source>
</evidence>
<keyword evidence="5 6" id="KW-0539">Nucleus</keyword>
<evidence type="ECO:0000313" key="7">
    <source>
        <dbReference type="EMBL" id="EMF17040.1"/>
    </source>
</evidence>
<keyword evidence="4 6" id="KW-0804">Transcription</keyword>
<protein>
    <recommendedName>
        <fullName evidence="6">Mediator of RNA polymerase II transcription subunit 10</fullName>
    </recommendedName>
    <alternativeName>
        <fullName evidence="6">Mediator complex subunit 10</fullName>
    </alternativeName>
</protein>
<keyword evidence="8" id="KW-1185">Reference proteome</keyword>
<sequence>MATTTQDEVDKDLRAIITNLYIVLCQAHDYQGSNTNQAMQAEIILLLQNLKSLSQKAQLLPTHLPVEIINYVENSRNPDIYTREFVELVMRYNQQQKGRSEAYGQYHDILAETIMTAIPDMAADIKSVAAASGRPIS</sequence>
<dbReference type="AlphaFoldDB" id="N1QIM6"/>